<dbReference type="KEGG" id="gso:PH603_04675"/>
<evidence type="ECO:0000256" key="1">
    <source>
        <dbReference type="ARBA" id="ARBA00022741"/>
    </source>
</evidence>
<dbReference type="Pfam" id="PF06564">
    <property type="entry name" value="CBP_BcsQ"/>
    <property type="match status" value="1"/>
</dbReference>
<dbReference type="GO" id="GO:0005524">
    <property type="term" value="F:ATP binding"/>
    <property type="evidence" value="ECO:0007669"/>
    <property type="project" value="UniProtKB-KW"/>
</dbReference>
<organism evidence="3 4">
    <name type="scientific">Gimibacter soli</name>
    <dbReference type="NCBI Taxonomy" id="3024400"/>
    <lineage>
        <taxon>Bacteria</taxon>
        <taxon>Pseudomonadati</taxon>
        <taxon>Pseudomonadota</taxon>
        <taxon>Alphaproteobacteria</taxon>
        <taxon>Kordiimonadales</taxon>
        <taxon>Temperatibacteraceae</taxon>
        <taxon>Gimibacter</taxon>
    </lineage>
</organism>
<name>A0AAE9XVX0_9PROT</name>
<dbReference type="GO" id="GO:0016887">
    <property type="term" value="F:ATP hydrolysis activity"/>
    <property type="evidence" value="ECO:0007669"/>
    <property type="project" value="TreeGrafter"/>
</dbReference>
<dbReference type="SUPFAM" id="SSF52540">
    <property type="entry name" value="P-loop containing nucleoside triphosphate hydrolases"/>
    <property type="match status" value="1"/>
</dbReference>
<dbReference type="InterPro" id="IPR050625">
    <property type="entry name" value="ParA/MinD_ATPase"/>
</dbReference>
<dbReference type="AlphaFoldDB" id="A0AAE9XVX0"/>
<dbReference type="Gene3D" id="3.40.50.2300">
    <property type="match status" value="1"/>
</dbReference>
<dbReference type="InterPro" id="IPR027417">
    <property type="entry name" value="P-loop_NTPase"/>
</dbReference>
<sequence>MQKAGNKKAALDREQFGAWVCDDLTGKLLAPIAGEQGLAVDMIFGGGIAGAVRALGAMPVPEFLIVDLSESVDPRADMQALAEVCQQETMVLALGTLNDVTLYRDLIGAGVHDYLVKPLDPAQLRESVVSALNALAVAEEEPAQAQKAPGDKHQIVVIGVRGGLGASTIAANLAWDRAQGGEQTVLLDMDLYFGVSALLFDLEPGRGLADALENPSRVDGLFLERAVVKPIDRLSILGTEAPVGSLREPDAGALDHLVKALSDNYNTVVVDLPRGALADHSDILNSATDIVLVTDFSLRSARDCIRLMSHIKSVKPDATLHVVASMTVPGQNEVEDKDFEASIEASVAVSIPLDAKSLLMASRKGTVIMDAVPGSKMSQALAALSRRFDAGTSGDKAKKASWIGKLLKR</sequence>
<dbReference type="PANTHER" id="PTHR43384:SF6">
    <property type="entry name" value="SEPTUM SITE-DETERMINING PROTEIN MIND HOMOLOG, CHLOROPLASTIC"/>
    <property type="match status" value="1"/>
</dbReference>
<evidence type="ECO:0000256" key="2">
    <source>
        <dbReference type="ARBA" id="ARBA00022840"/>
    </source>
</evidence>
<gene>
    <name evidence="3" type="ORF">PH603_04675</name>
</gene>
<dbReference type="Gene3D" id="3.40.50.300">
    <property type="entry name" value="P-loop containing nucleotide triphosphate hydrolases"/>
    <property type="match status" value="1"/>
</dbReference>
<keyword evidence="2" id="KW-0067">ATP-binding</keyword>
<accession>A0AAE9XVX0</accession>
<dbReference type="EMBL" id="CP116805">
    <property type="protein sequence ID" value="WCL55053.1"/>
    <property type="molecule type" value="Genomic_DNA"/>
</dbReference>
<dbReference type="InterPro" id="IPR011006">
    <property type="entry name" value="CheY-like_superfamily"/>
</dbReference>
<keyword evidence="4" id="KW-1185">Reference proteome</keyword>
<dbReference type="RefSeq" id="WP_289504810.1">
    <property type="nucleotide sequence ID" value="NZ_CP116805.1"/>
</dbReference>
<dbReference type="Proteomes" id="UP001217500">
    <property type="component" value="Chromosome"/>
</dbReference>
<dbReference type="GO" id="GO:0009898">
    <property type="term" value="C:cytoplasmic side of plasma membrane"/>
    <property type="evidence" value="ECO:0007669"/>
    <property type="project" value="TreeGrafter"/>
</dbReference>
<dbReference type="GO" id="GO:0005829">
    <property type="term" value="C:cytosol"/>
    <property type="evidence" value="ECO:0007669"/>
    <property type="project" value="TreeGrafter"/>
</dbReference>
<protein>
    <submittedName>
        <fullName evidence="3">Cellulose synthase operon protein YhjQ/BcsQ</fullName>
    </submittedName>
</protein>
<proteinExistence type="predicted"/>
<dbReference type="GO" id="GO:0051782">
    <property type="term" value="P:negative regulation of cell division"/>
    <property type="evidence" value="ECO:0007669"/>
    <property type="project" value="TreeGrafter"/>
</dbReference>
<dbReference type="InterPro" id="IPR017746">
    <property type="entry name" value="Cellulose_synthase_operon_BcsQ"/>
</dbReference>
<dbReference type="SUPFAM" id="SSF52172">
    <property type="entry name" value="CheY-like"/>
    <property type="match status" value="1"/>
</dbReference>
<reference evidence="3" key="1">
    <citation type="submission" date="2023-01" db="EMBL/GenBank/DDBJ databases">
        <title>The genome sequence of Kordiimonadaceae bacterium 6D33.</title>
        <authorList>
            <person name="Liu Y."/>
        </authorList>
    </citation>
    <scope>NUCLEOTIDE SEQUENCE</scope>
    <source>
        <strain evidence="3">6D33</strain>
    </source>
</reference>
<keyword evidence="1" id="KW-0547">Nucleotide-binding</keyword>
<dbReference type="PANTHER" id="PTHR43384">
    <property type="entry name" value="SEPTUM SITE-DETERMINING PROTEIN MIND HOMOLOG, CHLOROPLASTIC-RELATED"/>
    <property type="match status" value="1"/>
</dbReference>
<evidence type="ECO:0000313" key="4">
    <source>
        <dbReference type="Proteomes" id="UP001217500"/>
    </source>
</evidence>
<evidence type="ECO:0000313" key="3">
    <source>
        <dbReference type="EMBL" id="WCL55053.1"/>
    </source>
</evidence>